<name>A0A5N5WH19_9EURO</name>
<evidence type="ECO:0008006" key="4">
    <source>
        <dbReference type="Google" id="ProtNLM"/>
    </source>
</evidence>
<feature type="signal peptide" evidence="1">
    <location>
        <begin position="1"/>
        <end position="24"/>
    </location>
</feature>
<keyword evidence="1" id="KW-0732">Signal</keyword>
<accession>A0A5N5WH19</accession>
<protein>
    <recommendedName>
        <fullName evidence="4">Secreted protein</fullName>
    </recommendedName>
</protein>
<dbReference type="AlphaFoldDB" id="A0A5N5WH19"/>
<organism evidence="2 3">
    <name type="scientific">Aspergillus leporis</name>
    <dbReference type="NCBI Taxonomy" id="41062"/>
    <lineage>
        <taxon>Eukaryota</taxon>
        <taxon>Fungi</taxon>
        <taxon>Dikarya</taxon>
        <taxon>Ascomycota</taxon>
        <taxon>Pezizomycotina</taxon>
        <taxon>Eurotiomycetes</taxon>
        <taxon>Eurotiomycetidae</taxon>
        <taxon>Eurotiales</taxon>
        <taxon>Aspergillaceae</taxon>
        <taxon>Aspergillus</taxon>
        <taxon>Aspergillus subgen. Circumdati</taxon>
    </lineage>
</organism>
<gene>
    <name evidence="2" type="ORF">BDV29DRAFT_185750</name>
</gene>
<evidence type="ECO:0000313" key="2">
    <source>
        <dbReference type="EMBL" id="KAB8067676.1"/>
    </source>
</evidence>
<keyword evidence="3" id="KW-1185">Reference proteome</keyword>
<dbReference type="EMBL" id="ML732458">
    <property type="protein sequence ID" value="KAB8067676.1"/>
    <property type="molecule type" value="Genomic_DNA"/>
</dbReference>
<evidence type="ECO:0000256" key="1">
    <source>
        <dbReference type="SAM" id="SignalP"/>
    </source>
</evidence>
<proteinExistence type="predicted"/>
<feature type="chain" id="PRO_5024869029" description="Secreted protein" evidence="1">
    <location>
        <begin position="25"/>
        <end position="97"/>
    </location>
</feature>
<reference evidence="2 3" key="1">
    <citation type="submission" date="2019-04" db="EMBL/GenBank/DDBJ databases">
        <title>Friends and foes A comparative genomics study of 23 Aspergillus species from section Flavi.</title>
        <authorList>
            <consortium name="DOE Joint Genome Institute"/>
            <person name="Kjaerbolling I."/>
            <person name="Vesth T."/>
            <person name="Frisvad J.C."/>
            <person name="Nybo J.L."/>
            <person name="Theobald S."/>
            <person name="Kildgaard S."/>
            <person name="Isbrandt T."/>
            <person name="Kuo A."/>
            <person name="Sato A."/>
            <person name="Lyhne E.K."/>
            <person name="Kogle M.E."/>
            <person name="Wiebenga A."/>
            <person name="Kun R.S."/>
            <person name="Lubbers R.J."/>
            <person name="Makela M.R."/>
            <person name="Barry K."/>
            <person name="Chovatia M."/>
            <person name="Clum A."/>
            <person name="Daum C."/>
            <person name="Haridas S."/>
            <person name="He G."/>
            <person name="LaButti K."/>
            <person name="Lipzen A."/>
            <person name="Mondo S."/>
            <person name="Riley R."/>
            <person name="Salamov A."/>
            <person name="Simmons B.A."/>
            <person name="Magnuson J.K."/>
            <person name="Henrissat B."/>
            <person name="Mortensen U.H."/>
            <person name="Larsen T.O."/>
            <person name="Devries R.P."/>
            <person name="Grigoriev I.V."/>
            <person name="Machida M."/>
            <person name="Baker S.E."/>
            <person name="Andersen M.R."/>
        </authorList>
    </citation>
    <scope>NUCLEOTIDE SEQUENCE [LARGE SCALE GENOMIC DNA]</scope>
    <source>
        <strain evidence="2 3">CBS 151.66</strain>
    </source>
</reference>
<sequence>MRVLARSLLLVILWAVSIVGYVMSRSSSRRLGRAAERIPEMEVQSLTLGQRQLVICHIRRRLGPWLERSHVWGSGYGRLGFLMLLPIGACTTRHTYS</sequence>
<evidence type="ECO:0000313" key="3">
    <source>
        <dbReference type="Proteomes" id="UP000326565"/>
    </source>
</evidence>
<dbReference type="Proteomes" id="UP000326565">
    <property type="component" value="Unassembled WGS sequence"/>
</dbReference>